<accession>A0AA36E3N6</accession>
<dbReference type="SUPFAM" id="SSF56204">
    <property type="entry name" value="Hect, E3 ligase catalytic domain"/>
    <property type="match status" value="1"/>
</dbReference>
<dbReference type="InterPro" id="IPR045322">
    <property type="entry name" value="HECTD1/TRIP12-like"/>
</dbReference>
<dbReference type="GO" id="GO:0061630">
    <property type="term" value="F:ubiquitin protein ligase activity"/>
    <property type="evidence" value="ECO:0007669"/>
    <property type="project" value="InterPro"/>
</dbReference>
<gene>
    <name evidence="5" type="ORF">LSALG_LOCUS20775</name>
</gene>
<dbReference type="PANTHER" id="PTHR45670">
    <property type="entry name" value="E3 UBIQUITIN-PROTEIN LIGASE TRIP12"/>
    <property type="match status" value="1"/>
</dbReference>
<keyword evidence="6" id="KW-1185">Reference proteome</keyword>
<dbReference type="InterPro" id="IPR000569">
    <property type="entry name" value="HECT_dom"/>
</dbReference>
<evidence type="ECO:0000256" key="2">
    <source>
        <dbReference type="ARBA" id="ARBA00022786"/>
    </source>
</evidence>
<keyword evidence="2 3" id="KW-0833">Ubl conjugation pathway</keyword>
<feature type="active site" description="Glycyl thioester intermediate" evidence="3">
    <location>
        <position position="148"/>
    </location>
</feature>
<evidence type="ECO:0000256" key="1">
    <source>
        <dbReference type="ARBA" id="ARBA00022679"/>
    </source>
</evidence>
<evidence type="ECO:0000313" key="5">
    <source>
        <dbReference type="EMBL" id="CAI9281053.1"/>
    </source>
</evidence>
<dbReference type="GO" id="GO:0000209">
    <property type="term" value="P:protein polyubiquitination"/>
    <property type="evidence" value="ECO:0007669"/>
    <property type="project" value="TreeGrafter"/>
</dbReference>
<dbReference type="InterPro" id="IPR035983">
    <property type="entry name" value="Hect_E3_ubiquitin_ligase"/>
</dbReference>
<dbReference type="Pfam" id="PF00632">
    <property type="entry name" value="HECT"/>
    <property type="match status" value="1"/>
</dbReference>
<feature type="domain" description="HECT" evidence="4">
    <location>
        <begin position="1"/>
        <end position="162"/>
    </location>
</feature>
<dbReference type="Gene3D" id="3.30.2410.10">
    <property type="entry name" value="Hect, E3 ligase catalytic domain"/>
    <property type="match status" value="1"/>
</dbReference>
<keyword evidence="1" id="KW-0808">Transferase</keyword>
<name>A0AA36E3N6_LACSI</name>
<evidence type="ECO:0000256" key="3">
    <source>
        <dbReference type="PROSITE-ProRule" id="PRU00104"/>
    </source>
</evidence>
<dbReference type="PROSITE" id="PS50237">
    <property type="entry name" value="HECT"/>
    <property type="match status" value="1"/>
</dbReference>
<evidence type="ECO:0000259" key="4">
    <source>
        <dbReference type="PROSITE" id="PS50237"/>
    </source>
</evidence>
<dbReference type="AlphaFoldDB" id="A0AA36E3N6"/>
<proteinExistence type="predicted"/>
<organism evidence="5 6">
    <name type="scientific">Lactuca saligna</name>
    <name type="common">Willowleaf lettuce</name>
    <dbReference type="NCBI Taxonomy" id="75948"/>
    <lineage>
        <taxon>Eukaryota</taxon>
        <taxon>Viridiplantae</taxon>
        <taxon>Streptophyta</taxon>
        <taxon>Embryophyta</taxon>
        <taxon>Tracheophyta</taxon>
        <taxon>Spermatophyta</taxon>
        <taxon>Magnoliopsida</taxon>
        <taxon>eudicotyledons</taxon>
        <taxon>Gunneridae</taxon>
        <taxon>Pentapetalae</taxon>
        <taxon>asterids</taxon>
        <taxon>campanulids</taxon>
        <taxon>Asterales</taxon>
        <taxon>Asteraceae</taxon>
        <taxon>Cichorioideae</taxon>
        <taxon>Cichorieae</taxon>
        <taxon>Lactucinae</taxon>
        <taxon>Lactuca</taxon>
    </lineage>
</organism>
<reference evidence="5" key="1">
    <citation type="submission" date="2023-04" db="EMBL/GenBank/DDBJ databases">
        <authorList>
            <person name="Vijverberg K."/>
            <person name="Xiong W."/>
            <person name="Schranz E."/>
        </authorList>
    </citation>
    <scope>NUCLEOTIDE SEQUENCE</scope>
</reference>
<sequence length="310" mass="34643">MVDLNNLEEYISLVVDATIKTGITRQLEAFRAGFNQVFDVSSLQIFSPSELDYLLCGRREMWVADTLVEHIKFDHGYTSKSPVVINLLEIMGEFNPEQQRAFCQFVTGATRLPPVTNPLLITKLNTASNAVGGVSESADDDLPSVMTCANYLNLPPYSTKSVGVRFDRPTKDNILKFILGSALSLHPYGGELLERHNNDNSHQILSKTEVQILCLLLEFYLVSDLAVKELIAVATNREASEHFMLKLQETMKSKHHLWFNSDSGTKRVLGVKLVEERNMKPLDSSLAALSTRCSKDLELNLAKSFLSEMG</sequence>
<dbReference type="GO" id="GO:0043161">
    <property type="term" value="P:proteasome-mediated ubiquitin-dependent protein catabolic process"/>
    <property type="evidence" value="ECO:0007669"/>
    <property type="project" value="TreeGrafter"/>
</dbReference>
<dbReference type="EMBL" id="OX465080">
    <property type="protein sequence ID" value="CAI9281053.1"/>
    <property type="molecule type" value="Genomic_DNA"/>
</dbReference>
<protein>
    <recommendedName>
        <fullName evidence="4">HECT domain-containing protein</fullName>
    </recommendedName>
</protein>
<dbReference type="Proteomes" id="UP001177003">
    <property type="component" value="Chromosome 4"/>
</dbReference>
<evidence type="ECO:0000313" key="6">
    <source>
        <dbReference type="Proteomes" id="UP001177003"/>
    </source>
</evidence>
<dbReference type="PANTHER" id="PTHR45670:SF1">
    <property type="entry name" value="E3 UBIQUITIN-PROTEIN LIGASE HECTD1"/>
    <property type="match status" value="1"/>
</dbReference>